<dbReference type="InterPro" id="IPR050708">
    <property type="entry name" value="T6SS_VgrG/RHS"/>
</dbReference>
<organism evidence="1 2">
    <name type="scientific">Saccharopolyspora oryzae</name>
    <dbReference type="NCBI Taxonomy" id="2997343"/>
    <lineage>
        <taxon>Bacteria</taxon>
        <taxon>Bacillati</taxon>
        <taxon>Actinomycetota</taxon>
        <taxon>Actinomycetes</taxon>
        <taxon>Pseudonocardiales</taxon>
        <taxon>Pseudonocardiaceae</taxon>
        <taxon>Saccharopolyspora</taxon>
    </lineage>
</organism>
<dbReference type="EMBL" id="JAQGLA010000021">
    <property type="protein sequence ID" value="MDA3626904.1"/>
    <property type="molecule type" value="Genomic_DNA"/>
</dbReference>
<reference evidence="1 2" key="1">
    <citation type="submission" date="2022-11" db="EMBL/GenBank/DDBJ databases">
        <title>Draft genome sequence of Saccharopolyspora sp. WRP15-2 isolated from rhizosphere soils of wild rice in Thailand.</title>
        <authorList>
            <person name="Duangmal K."/>
            <person name="Kammanee S."/>
            <person name="Muangham S."/>
        </authorList>
    </citation>
    <scope>NUCLEOTIDE SEQUENCE [LARGE SCALE GENOMIC DNA]</scope>
    <source>
        <strain evidence="1 2">WRP15-2</strain>
    </source>
</reference>
<sequence length="202" mass="22475">MVNDQGAVAWHQRTTLWGVTTDQPRAGAYTPLRFPGQYHDPETGFNYNFHRHYDPAIAGYSSSDPIGMEGGYAPQKYVDNPISWYDPLGLNPCYDRFIQSANELHKGGEYTVAGRALQKKLGRPGEAYLFEEYRPSKGDPAGYNEAANRFVEDVMANPSTVVQEEYGRVAGKYEELISFRLDGGQGVGLRFTKAGEFVGFVA</sequence>
<comment type="caution">
    <text evidence="1">The sequence shown here is derived from an EMBL/GenBank/DDBJ whole genome shotgun (WGS) entry which is preliminary data.</text>
</comment>
<dbReference type="Proteomes" id="UP001210380">
    <property type="component" value="Unassembled WGS sequence"/>
</dbReference>
<name>A0ABT4V0H5_9PSEU</name>
<evidence type="ECO:0000313" key="1">
    <source>
        <dbReference type="EMBL" id="MDA3626904.1"/>
    </source>
</evidence>
<evidence type="ECO:0000313" key="2">
    <source>
        <dbReference type="Proteomes" id="UP001210380"/>
    </source>
</evidence>
<dbReference type="PRINTS" id="PR00394">
    <property type="entry name" value="RHSPROTEIN"/>
</dbReference>
<proteinExistence type="predicted"/>
<keyword evidence="2" id="KW-1185">Reference proteome</keyword>
<dbReference type="Gene3D" id="2.180.10.10">
    <property type="entry name" value="RHS repeat-associated core"/>
    <property type="match status" value="1"/>
</dbReference>
<dbReference type="PANTHER" id="PTHR32305:SF15">
    <property type="entry name" value="PROTEIN RHSA-RELATED"/>
    <property type="match status" value="1"/>
</dbReference>
<gene>
    <name evidence="1" type="ORF">OU415_15775</name>
</gene>
<protein>
    <submittedName>
        <fullName evidence="1">RHS repeat-associated core domain-containing protein</fullName>
    </submittedName>
</protein>
<accession>A0ABT4V0H5</accession>
<dbReference type="PANTHER" id="PTHR32305">
    <property type="match status" value="1"/>
</dbReference>
<dbReference type="InterPro" id="IPR022385">
    <property type="entry name" value="Rhs_assc_core"/>
</dbReference>
<dbReference type="NCBIfam" id="TIGR03696">
    <property type="entry name" value="Rhs_assc_core"/>
    <property type="match status" value="1"/>
</dbReference>